<dbReference type="PANTHER" id="PTHR24348">
    <property type="entry name" value="SERINE/THREONINE-PROTEIN KINASE UNC-51-RELATED"/>
    <property type="match status" value="1"/>
</dbReference>
<dbReference type="Gene3D" id="1.10.510.10">
    <property type="entry name" value="Transferase(Phosphotransferase) domain 1"/>
    <property type="match status" value="1"/>
</dbReference>
<evidence type="ECO:0000313" key="8">
    <source>
        <dbReference type="Proteomes" id="UP000818029"/>
    </source>
</evidence>
<feature type="region of interest" description="Disordered" evidence="6">
    <location>
        <begin position="430"/>
        <end position="456"/>
    </location>
</feature>
<feature type="compositionally biased region" description="Basic and acidic residues" evidence="6">
    <location>
        <begin position="430"/>
        <end position="439"/>
    </location>
</feature>
<dbReference type="RefSeq" id="XP_040961910.1">
    <property type="nucleotide sequence ID" value="XM_041105976.1"/>
</dbReference>
<dbReference type="Proteomes" id="UP000818029">
    <property type="component" value="Chromosome D11"/>
</dbReference>
<gene>
    <name evidence="9" type="primary">LOC107912275</name>
</gene>
<feature type="binding site" evidence="5">
    <location>
        <position position="51"/>
    </location>
    <ligand>
        <name>ATP</name>
        <dbReference type="ChEBI" id="CHEBI:30616"/>
    </ligand>
</feature>
<keyword evidence="4 5" id="KW-0067">ATP-binding</keyword>
<sequence>MMTTRVDYGGPGPGQVRLVGDYILGPRIGSGSFAVVWRSRHRQHGLEVAVKEIDKKLLSSKVSESLLKEISILSTINHPNIIQLFEAIETEDRIFLVLEYCDGGDLAAYIQRYGKVSEEVARHLMRQLAAGLQVLQEKHLIHRDLKPQNLLLTKGSTPQLKIGDFGFARSLTPENLADTLCGSPLYMAPEIIQNKKYDAKADLWSVGAILFQLVTGKPPFDGNNQLQLFQNILRSTELQFPEGALEKLHPDCVNLCRSLLRHDPVERLTFREFFDHKFLGERSKKVGLELDSSRLQSEAMVEQFDSSASENKSPLPYRDVIDISSINQKSASSFGCGTVSQTKEYECSSSVKGALGAVALTVCDSKGKSVDNQCSPAQLRVADSLEGIEKEYVLVNSHSTSMETFSYYLETSLQDYSTLKCQAKKSDQEPAVSLEKETAESSAASAKSPQFQGLDMQTSSESAMLREVQRLNVLHPSTRLQLLHRYARAIAEIAQGKYNAGLFVESFSVELVVLAIWKKALQICSSWKTSAPDNESPGSNSGNQPTTTIQSSADLAPNSATAQMPDAMEIIYQTALTIGTNGAVDEYMRNKGSAAALYSKAMVLLSFIVGEAASLPLNPPFSLTPANKKRIQAYINNLQTHQSQFLTSAPFPKLSADFHTK</sequence>
<evidence type="ECO:0000256" key="4">
    <source>
        <dbReference type="ARBA" id="ARBA00022840"/>
    </source>
</evidence>
<dbReference type="InterPro" id="IPR000719">
    <property type="entry name" value="Prot_kinase_dom"/>
</dbReference>
<keyword evidence="2 5" id="KW-0547">Nucleotide-binding</keyword>
<evidence type="ECO:0000313" key="9">
    <source>
        <dbReference type="RefSeq" id="XP_040961910.1"/>
    </source>
</evidence>
<feature type="domain" description="Protein kinase" evidence="7">
    <location>
        <begin position="22"/>
        <end position="279"/>
    </location>
</feature>
<dbReference type="PROSITE" id="PS50011">
    <property type="entry name" value="PROTEIN_KINASE_DOM"/>
    <property type="match status" value="1"/>
</dbReference>
<dbReference type="InterPro" id="IPR017441">
    <property type="entry name" value="Protein_kinase_ATP_BS"/>
</dbReference>
<evidence type="ECO:0000256" key="5">
    <source>
        <dbReference type="PROSITE-ProRule" id="PRU10141"/>
    </source>
</evidence>
<dbReference type="CDD" id="cd14009">
    <property type="entry name" value="STKc_ATG1_ULK_like"/>
    <property type="match status" value="1"/>
</dbReference>
<accession>A0ABM3B4E7</accession>
<dbReference type="GeneID" id="107912275"/>
<dbReference type="PROSITE" id="PS00107">
    <property type="entry name" value="PROTEIN_KINASE_ATP"/>
    <property type="match status" value="1"/>
</dbReference>
<keyword evidence="3 9" id="KW-0418">Kinase</keyword>
<dbReference type="Pfam" id="PF00069">
    <property type="entry name" value="Pkinase"/>
    <property type="match status" value="1"/>
</dbReference>
<dbReference type="SUPFAM" id="SSF56112">
    <property type="entry name" value="Protein kinase-like (PK-like)"/>
    <property type="match status" value="1"/>
</dbReference>
<dbReference type="PROSITE" id="PS00108">
    <property type="entry name" value="PROTEIN_KINASE_ST"/>
    <property type="match status" value="1"/>
</dbReference>
<dbReference type="GO" id="GO:0016301">
    <property type="term" value="F:kinase activity"/>
    <property type="evidence" value="ECO:0007669"/>
    <property type="project" value="UniProtKB-KW"/>
</dbReference>
<organism evidence="8 9">
    <name type="scientific">Gossypium hirsutum</name>
    <name type="common">Upland cotton</name>
    <name type="synonym">Gossypium mexicanum</name>
    <dbReference type="NCBI Taxonomy" id="3635"/>
    <lineage>
        <taxon>Eukaryota</taxon>
        <taxon>Viridiplantae</taxon>
        <taxon>Streptophyta</taxon>
        <taxon>Embryophyta</taxon>
        <taxon>Tracheophyta</taxon>
        <taxon>Spermatophyta</taxon>
        <taxon>Magnoliopsida</taxon>
        <taxon>eudicotyledons</taxon>
        <taxon>Gunneridae</taxon>
        <taxon>Pentapetalae</taxon>
        <taxon>rosids</taxon>
        <taxon>malvids</taxon>
        <taxon>Malvales</taxon>
        <taxon>Malvaceae</taxon>
        <taxon>Malvoideae</taxon>
        <taxon>Gossypium</taxon>
    </lineage>
</organism>
<feature type="region of interest" description="Disordered" evidence="6">
    <location>
        <begin position="529"/>
        <end position="551"/>
    </location>
</feature>
<dbReference type="Pfam" id="PF24497">
    <property type="entry name" value="MIT_ATG1"/>
    <property type="match status" value="1"/>
</dbReference>
<dbReference type="InterPro" id="IPR011009">
    <property type="entry name" value="Kinase-like_dom_sf"/>
</dbReference>
<keyword evidence="1" id="KW-0808">Transferase</keyword>
<dbReference type="SMART" id="SM00220">
    <property type="entry name" value="S_TKc"/>
    <property type="match status" value="1"/>
</dbReference>
<name>A0ABM3B4E7_GOSHI</name>
<dbReference type="PANTHER" id="PTHR24348:SF22">
    <property type="entry name" value="NON-SPECIFIC SERINE_THREONINE PROTEIN KINASE"/>
    <property type="match status" value="1"/>
</dbReference>
<dbReference type="InterPro" id="IPR056281">
    <property type="entry name" value="MIT_ATG1a/b/c"/>
</dbReference>
<reference evidence="8" key="1">
    <citation type="journal article" date="2020" name="Nat. Genet.">
        <title>Genomic diversifications of five Gossypium allopolyploid species and their impact on cotton improvement.</title>
        <authorList>
            <person name="Chen Z.J."/>
            <person name="Sreedasyam A."/>
            <person name="Ando A."/>
            <person name="Song Q."/>
            <person name="De Santiago L.M."/>
            <person name="Hulse-Kemp A.M."/>
            <person name="Ding M."/>
            <person name="Ye W."/>
            <person name="Kirkbride R.C."/>
            <person name="Jenkins J."/>
            <person name="Plott C."/>
            <person name="Lovell J."/>
            <person name="Lin Y.M."/>
            <person name="Vaughn R."/>
            <person name="Liu B."/>
            <person name="Simpson S."/>
            <person name="Scheffler B.E."/>
            <person name="Wen L."/>
            <person name="Saski C.A."/>
            <person name="Grover C.E."/>
            <person name="Hu G."/>
            <person name="Conover J.L."/>
            <person name="Carlson J.W."/>
            <person name="Shu S."/>
            <person name="Boston L.B."/>
            <person name="Williams M."/>
            <person name="Peterson D.G."/>
            <person name="McGee K."/>
            <person name="Jones D.C."/>
            <person name="Wendel J.F."/>
            <person name="Stelly D.M."/>
            <person name="Grimwood J."/>
            <person name="Schmutz J."/>
        </authorList>
    </citation>
    <scope>NUCLEOTIDE SEQUENCE [LARGE SCALE GENOMIC DNA]</scope>
    <source>
        <strain evidence="8">cv. TM-1</strain>
    </source>
</reference>
<dbReference type="InterPro" id="IPR008271">
    <property type="entry name" value="Ser/Thr_kinase_AS"/>
</dbReference>
<evidence type="ECO:0000256" key="1">
    <source>
        <dbReference type="ARBA" id="ARBA00022679"/>
    </source>
</evidence>
<evidence type="ECO:0000256" key="3">
    <source>
        <dbReference type="ARBA" id="ARBA00022777"/>
    </source>
</evidence>
<dbReference type="InterPro" id="IPR045269">
    <property type="entry name" value="Atg1-like"/>
</dbReference>
<protein>
    <submittedName>
        <fullName evidence="9">Serine/threonine-protein kinase ATG1a isoform X4</fullName>
    </submittedName>
</protein>
<proteinExistence type="predicted"/>
<evidence type="ECO:0000259" key="7">
    <source>
        <dbReference type="PROSITE" id="PS50011"/>
    </source>
</evidence>
<reference evidence="9" key="2">
    <citation type="submission" date="2025-08" db="UniProtKB">
        <authorList>
            <consortium name="RefSeq"/>
        </authorList>
    </citation>
    <scope>IDENTIFICATION</scope>
</reference>
<keyword evidence="8" id="KW-1185">Reference proteome</keyword>
<evidence type="ECO:0000256" key="2">
    <source>
        <dbReference type="ARBA" id="ARBA00022741"/>
    </source>
</evidence>
<evidence type="ECO:0000256" key="6">
    <source>
        <dbReference type="SAM" id="MobiDB-lite"/>
    </source>
</evidence>